<evidence type="ECO:0000313" key="3">
    <source>
        <dbReference type="Proteomes" id="UP000265848"/>
    </source>
</evidence>
<dbReference type="SMART" id="SM00046">
    <property type="entry name" value="DAGKc"/>
    <property type="match status" value="1"/>
</dbReference>
<name>A0A399J6D0_9RHOB</name>
<dbReference type="InterPro" id="IPR050187">
    <property type="entry name" value="Lipid_Phosphate_FormReg"/>
</dbReference>
<dbReference type="Gene3D" id="3.40.50.10330">
    <property type="entry name" value="Probable inorganic polyphosphate/atp-NAD kinase, domain 1"/>
    <property type="match status" value="1"/>
</dbReference>
<dbReference type="OrthoDB" id="9815110at2"/>
<dbReference type="Proteomes" id="UP000265848">
    <property type="component" value="Unassembled WGS sequence"/>
</dbReference>
<dbReference type="AlphaFoldDB" id="A0A399J6D0"/>
<comment type="caution">
    <text evidence="2">The sequence shown here is derived from an EMBL/GenBank/DDBJ whole genome shotgun (WGS) entry which is preliminary data.</text>
</comment>
<dbReference type="EMBL" id="QWJJ01000003">
    <property type="protein sequence ID" value="RII40107.1"/>
    <property type="molecule type" value="Genomic_DNA"/>
</dbReference>
<dbReference type="Gene3D" id="2.60.200.40">
    <property type="match status" value="1"/>
</dbReference>
<dbReference type="SUPFAM" id="SSF111331">
    <property type="entry name" value="NAD kinase/diacylglycerol kinase-like"/>
    <property type="match status" value="1"/>
</dbReference>
<keyword evidence="3" id="KW-1185">Reference proteome</keyword>
<evidence type="ECO:0000313" key="2">
    <source>
        <dbReference type="EMBL" id="RII40107.1"/>
    </source>
</evidence>
<dbReference type="Pfam" id="PF00781">
    <property type="entry name" value="DAGK_cat"/>
    <property type="match status" value="1"/>
</dbReference>
<dbReference type="PANTHER" id="PTHR12358">
    <property type="entry name" value="SPHINGOSINE KINASE"/>
    <property type="match status" value="1"/>
</dbReference>
<sequence length="326" mass="35898">MDVSAAEPTRSAQHPGVEGPITIIANRKSGTNARDADAIDRTQAVFGAQSTDLRYWDPEQDLDALVQDAIDDGARLIVAAGGDGTAMAIASAMLGTNCALAVLPLGTFNYFARGLNLPEDPEAAAEAIMNGYTRDISVGMVNDRVFLNNASLGIYPAILKERETVYARWGRRRLMAHWSVVKTFLQFQRPMHLTITADGETCERRTPLLFVARSAFQLERFGLTGGDAIHHDQFALLVGRGTTRSELFTLAWRLITRTMQEGRDYELICARDVTVKTAKRRALVAFDGEKTRDYSPFEFKMSDDTLKIVLPTDKADSGNAESDTTE</sequence>
<reference evidence="2 3" key="1">
    <citation type="submission" date="2018-08" db="EMBL/GenBank/DDBJ databases">
        <title>Pseudooceanicola sediminis CY03 in the family Rhodobacteracea.</title>
        <authorList>
            <person name="Zhang Y.-J."/>
        </authorList>
    </citation>
    <scope>NUCLEOTIDE SEQUENCE [LARGE SCALE GENOMIC DNA]</scope>
    <source>
        <strain evidence="2 3">CY03</strain>
    </source>
</reference>
<organism evidence="2 3">
    <name type="scientific">Pseudooceanicola sediminis</name>
    <dbReference type="NCBI Taxonomy" id="2211117"/>
    <lineage>
        <taxon>Bacteria</taxon>
        <taxon>Pseudomonadati</taxon>
        <taxon>Pseudomonadota</taxon>
        <taxon>Alphaproteobacteria</taxon>
        <taxon>Rhodobacterales</taxon>
        <taxon>Paracoccaceae</taxon>
        <taxon>Pseudooceanicola</taxon>
    </lineage>
</organism>
<accession>A0A399J6D0</accession>
<dbReference type="PROSITE" id="PS50146">
    <property type="entry name" value="DAGK"/>
    <property type="match status" value="1"/>
</dbReference>
<proteinExistence type="predicted"/>
<dbReference type="PANTHER" id="PTHR12358:SF54">
    <property type="entry name" value="SPHINGOSINE KINASE RELATED PROTEIN"/>
    <property type="match status" value="1"/>
</dbReference>
<dbReference type="InterPro" id="IPR016064">
    <property type="entry name" value="NAD/diacylglycerol_kinase_sf"/>
</dbReference>
<evidence type="ECO:0000259" key="1">
    <source>
        <dbReference type="PROSITE" id="PS50146"/>
    </source>
</evidence>
<dbReference type="InterPro" id="IPR017438">
    <property type="entry name" value="ATP-NAD_kinase_N"/>
</dbReference>
<dbReference type="GO" id="GO:0016301">
    <property type="term" value="F:kinase activity"/>
    <property type="evidence" value="ECO:0007669"/>
    <property type="project" value="InterPro"/>
</dbReference>
<protein>
    <recommendedName>
        <fullName evidence="1">DAGKc domain-containing protein</fullName>
    </recommendedName>
</protein>
<feature type="domain" description="DAGKc" evidence="1">
    <location>
        <begin position="16"/>
        <end position="145"/>
    </location>
</feature>
<dbReference type="InterPro" id="IPR001206">
    <property type="entry name" value="Diacylglycerol_kinase_cat_dom"/>
</dbReference>
<gene>
    <name evidence="2" type="ORF">DL237_05075</name>
</gene>